<proteinExistence type="predicted"/>
<feature type="compositionally biased region" description="Basic and acidic residues" evidence="1">
    <location>
        <begin position="18"/>
        <end position="29"/>
    </location>
</feature>
<feature type="region of interest" description="Disordered" evidence="1">
    <location>
        <begin position="1"/>
        <end position="44"/>
    </location>
</feature>
<protein>
    <submittedName>
        <fullName evidence="2">Uncharacterized protein</fullName>
    </submittedName>
</protein>
<accession>A0A5B0S547</accession>
<comment type="caution">
    <text evidence="2">The sequence shown here is derived from an EMBL/GenBank/DDBJ whole genome shotgun (WGS) entry which is preliminary data.</text>
</comment>
<sequence length="75" mass="8163">MTNPCLESSLPPCLKSRKTNESQTKRDRSAANSSQEKSPVDIKNSVQLGDCSAFVPHSGLRLDEHTRTRNVGPPG</sequence>
<gene>
    <name evidence="2" type="ORF">PGTUg99_022781</name>
</gene>
<evidence type="ECO:0000313" key="3">
    <source>
        <dbReference type="Proteomes" id="UP000325313"/>
    </source>
</evidence>
<dbReference type="AlphaFoldDB" id="A0A5B0S547"/>
<reference evidence="2 3" key="1">
    <citation type="submission" date="2019-05" db="EMBL/GenBank/DDBJ databases">
        <title>Emergence of the Ug99 lineage of the wheat stem rust pathogen through somatic hybridization.</title>
        <authorList>
            <person name="Li F."/>
            <person name="Upadhyaya N.M."/>
            <person name="Sperschneider J."/>
            <person name="Matny O."/>
            <person name="Nguyen-Phuc H."/>
            <person name="Mago R."/>
            <person name="Raley C."/>
            <person name="Miller M.E."/>
            <person name="Silverstein K.A.T."/>
            <person name="Henningsen E."/>
            <person name="Hirsch C.D."/>
            <person name="Visser B."/>
            <person name="Pretorius Z.A."/>
            <person name="Steffenson B.J."/>
            <person name="Schwessinger B."/>
            <person name="Dodds P.N."/>
            <person name="Figueroa M."/>
        </authorList>
    </citation>
    <scope>NUCLEOTIDE SEQUENCE [LARGE SCALE GENOMIC DNA]</scope>
    <source>
        <strain evidence="2 3">Ug99</strain>
    </source>
</reference>
<organism evidence="2 3">
    <name type="scientific">Puccinia graminis f. sp. tritici</name>
    <dbReference type="NCBI Taxonomy" id="56615"/>
    <lineage>
        <taxon>Eukaryota</taxon>
        <taxon>Fungi</taxon>
        <taxon>Dikarya</taxon>
        <taxon>Basidiomycota</taxon>
        <taxon>Pucciniomycotina</taxon>
        <taxon>Pucciniomycetes</taxon>
        <taxon>Pucciniales</taxon>
        <taxon>Pucciniaceae</taxon>
        <taxon>Puccinia</taxon>
    </lineage>
</organism>
<name>A0A5B0S547_PUCGR</name>
<evidence type="ECO:0000256" key="1">
    <source>
        <dbReference type="SAM" id="MobiDB-lite"/>
    </source>
</evidence>
<evidence type="ECO:0000313" key="2">
    <source>
        <dbReference type="EMBL" id="KAA1132922.1"/>
    </source>
</evidence>
<dbReference type="Proteomes" id="UP000325313">
    <property type="component" value="Unassembled WGS sequence"/>
</dbReference>
<dbReference type="EMBL" id="VDEP01000075">
    <property type="protein sequence ID" value="KAA1132922.1"/>
    <property type="molecule type" value="Genomic_DNA"/>
</dbReference>